<dbReference type="GO" id="GO:0030077">
    <property type="term" value="C:plasma membrane light-harvesting complex"/>
    <property type="evidence" value="ECO:0007669"/>
    <property type="project" value="InterPro"/>
</dbReference>
<dbReference type="InterPro" id="IPR014747">
    <property type="entry name" value="Bac_photo_RC_H_C"/>
</dbReference>
<accession>A0AAV3XL98</accession>
<proteinExistence type="predicted"/>
<dbReference type="RefSeq" id="WP_307731584.1">
    <property type="nucleotide sequence ID" value="NZ_BLAY01000126.1"/>
</dbReference>
<keyword evidence="3" id="KW-1185">Reference proteome</keyword>
<name>A0AAV3XL98_9CYAN</name>
<evidence type="ECO:0000313" key="2">
    <source>
        <dbReference type="EMBL" id="GET41561.1"/>
    </source>
</evidence>
<sequence>MLLYKIEDFNPNYRQEAFDGDDIKGLNVYAGNTNDKIGTIDTLLVDETGRFRYFVLDTGAWIFGKKVLLPIALCRLDFNARRV</sequence>
<organism evidence="2 3">
    <name type="scientific">Microseira wollei NIES-4236</name>
    <dbReference type="NCBI Taxonomy" id="2530354"/>
    <lineage>
        <taxon>Bacteria</taxon>
        <taxon>Bacillati</taxon>
        <taxon>Cyanobacteriota</taxon>
        <taxon>Cyanophyceae</taxon>
        <taxon>Oscillatoriophycideae</taxon>
        <taxon>Aerosakkonematales</taxon>
        <taxon>Aerosakkonemataceae</taxon>
        <taxon>Microseira</taxon>
    </lineage>
</organism>
<comment type="caution">
    <text evidence="2">The sequence shown here is derived from an EMBL/GenBank/DDBJ whole genome shotgun (WGS) entry which is preliminary data.</text>
</comment>
<dbReference type="Pfam" id="PF05239">
    <property type="entry name" value="PRC"/>
    <property type="match status" value="1"/>
</dbReference>
<dbReference type="AlphaFoldDB" id="A0AAV3XL98"/>
<reference evidence="2" key="1">
    <citation type="submission" date="2019-10" db="EMBL/GenBank/DDBJ databases">
        <title>Draft genome sequece of Microseira wollei NIES-4236.</title>
        <authorList>
            <person name="Yamaguchi H."/>
            <person name="Suzuki S."/>
            <person name="Kawachi M."/>
        </authorList>
    </citation>
    <scope>NUCLEOTIDE SEQUENCE</scope>
    <source>
        <strain evidence="2">NIES-4236</strain>
    </source>
</reference>
<gene>
    <name evidence="2" type="ORF">MiSe_63730</name>
</gene>
<evidence type="ECO:0000313" key="3">
    <source>
        <dbReference type="Proteomes" id="UP001050975"/>
    </source>
</evidence>
<dbReference type="EMBL" id="BLAY01000126">
    <property type="protein sequence ID" value="GET41561.1"/>
    <property type="molecule type" value="Genomic_DNA"/>
</dbReference>
<dbReference type="Proteomes" id="UP001050975">
    <property type="component" value="Unassembled WGS sequence"/>
</dbReference>
<dbReference type="GO" id="GO:0019684">
    <property type="term" value="P:photosynthesis, light reaction"/>
    <property type="evidence" value="ECO:0007669"/>
    <property type="project" value="InterPro"/>
</dbReference>
<protein>
    <submittedName>
        <fullName evidence="2">PRC-barrel domain-containing protein AvaK</fullName>
    </submittedName>
</protein>
<dbReference type="SUPFAM" id="SSF50346">
    <property type="entry name" value="PRC-barrel domain"/>
    <property type="match status" value="1"/>
</dbReference>
<feature type="domain" description="PRC-barrel" evidence="1">
    <location>
        <begin position="16"/>
        <end position="72"/>
    </location>
</feature>
<dbReference type="Gene3D" id="3.90.50.10">
    <property type="entry name" value="Photosynthetic Reaction Center, subunit H, domain 2"/>
    <property type="match status" value="1"/>
</dbReference>
<evidence type="ECO:0000259" key="1">
    <source>
        <dbReference type="Pfam" id="PF05239"/>
    </source>
</evidence>
<dbReference type="InterPro" id="IPR011033">
    <property type="entry name" value="PRC_barrel-like_sf"/>
</dbReference>
<dbReference type="InterPro" id="IPR027275">
    <property type="entry name" value="PRC-brl_dom"/>
</dbReference>